<proteinExistence type="predicted"/>
<dbReference type="Gene3D" id="2.40.70.10">
    <property type="entry name" value="Acid Proteases"/>
    <property type="match status" value="2"/>
</dbReference>
<organism evidence="1 2">
    <name type="scientific">Colletotrichum karsti</name>
    <dbReference type="NCBI Taxonomy" id="1095194"/>
    <lineage>
        <taxon>Eukaryota</taxon>
        <taxon>Fungi</taxon>
        <taxon>Dikarya</taxon>
        <taxon>Ascomycota</taxon>
        <taxon>Pezizomycotina</taxon>
        <taxon>Sordariomycetes</taxon>
        <taxon>Hypocreomycetidae</taxon>
        <taxon>Glomerellales</taxon>
        <taxon>Glomerellaceae</taxon>
        <taxon>Colletotrichum</taxon>
        <taxon>Colletotrichum boninense species complex</taxon>
    </lineage>
</organism>
<sequence>MRTLPLPIGTRYSTVEHYRREEPPRYLVIGRIGLKRVVAVPDTGAELNFISDKIASSLGKSPQPNTYGIIRLPSGKSVFSPGMIRVPFAFAEEKGATDINCLIMPGCSYDLILSGQFLRITETLTKFKRRIRRIISDAAKTLRLNLIGGGRQRLRGYMNGLPTLALPDTGSDVMLVDASYAKSRGFAIDRSPEHWLELQLADGSTVITSGIVQEQMEWRFGDTQDRVAKDFYVLENLPADIIFSNDFLFEMDVYSRYEECLIDLESVDDAAELNYLRLIGKFSPELRGIEDLFINDPHFESRPRPTAAMRSRPASTILIHQYKKMQGGLKLSDRRSGKRSVNSIEKTK</sequence>
<dbReference type="EMBL" id="JAATWM020000020">
    <property type="protein sequence ID" value="KAF9875730.1"/>
    <property type="molecule type" value="Genomic_DNA"/>
</dbReference>
<comment type="caution">
    <text evidence="1">The sequence shown here is derived from an EMBL/GenBank/DDBJ whole genome shotgun (WGS) entry which is preliminary data.</text>
</comment>
<protein>
    <submittedName>
        <fullName evidence="1">Uncharacterized protein</fullName>
    </submittedName>
</protein>
<dbReference type="Pfam" id="PF13650">
    <property type="entry name" value="Asp_protease_2"/>
    <property type="match status" value="1"/>
</dbReference>
<keyword evidence="2" id="KW-1185">Reference proteome</keyword>
<dbReference type="Proteomes" id="UP000781932">
    <property type="component" value="Unassembled WGS sequence"/>
</dbReference>
<dbReference type="InterPro" id="IPR021109">
    <property type="entry name" value="Peptidase_aspartic_dom_sf"/>
</dbReference>
<dbReference type="RefSeq" id="XP_038745191.1">
    <property type="nucleotide sequence ID" value="XM_038889379.1"/>
</dbReference>
<dbReference type="GeneID" id="62162453"/>
<reference evidence="1" key="1">
    <citation type="submission" date="2020-03" db="EMBL/GenBank/DDBJ databases">
        <authorList>
            <person name="He L."/>
        </authorList>
    </citation>
    <scope>NUCLEOTIDE SEQUENCE</scope>
    <source>
        <strain evidence="1">CkLH20</strain>
    </source>
</reference>
<name>A0A9P6LK72_9PEZI</name>
<dbReference type="CDD" id="cd00303">
    <property type="entry name" value="retropepsin_like"/>
    <property type="match status" value="2"/>
</dbReference>
<evidence type="ECO:0000313" key="2">
    <source>
        <dbReference type="Proteomes" id="UP000781932"/>
    </source>
</evidence>
<dbReference type="AlphaFoldDB" id="A0A9P6LK72"/>
<accession>A0A9P6LK72</accession>
<evidence type="ECO:0000313" key="1">
    <source>
        <dbReference type="EMBL" id="KAF9875730.1"/>
    </source>
</evidence>
<dbReference type="OrthoDB" id="6079484at2759"/>
<gene>
    <name evidence="1" type="ORF">CkaCkLH20_06662</name>
</gene>
<reference evidence="1" key="2">
    <citation type="submission" date="2020-11" db="EMBL/GenBank/DDBJ databases">
        <title>Whole genome sequencing of Colletotrichum sp.</title>
        <authorList>
            <person name="Li H."/>
        </authorList>
    </citation>
    <scope>NUCLEOTIDE SEQUENCE</scope>
    <source>
        <strain evidence="1">CkLH20</strain>
    </source>
</reference>